<protein>
    <submittedName>
        <fullName evidence="1">Uncharacterized protein</fullName>
    </submittedName>
</protein>
<organism evidence="1 2">
    <name type="scientific">Takifugu flavidus</name>
    <name type="common">sansaifugu</name>
    <dbReference type="NCBI Taxonomy" id="433684"/>
    <lineage>
        <taxon>Eukaryota</taxon>
        <taxon>Metazoa</taxon>
        <taxon>Chordata</taxon>
        <taxon>Craniata</taxon>
        <taxon>Vertebrata</taxon>
        <taxon>Euteleostomi</taxon>
        <taxon>Actinopterygii</taxon>
        <taxon>Neopterygii</taxon>
        <taxon>Teleostei</taxon>
        <taxon>Neoteleostei</taxon>
        <taxon>Acanthomorphata</taxon>
        <taxon>Eupercaria</taxon>
        <taxon>Tetraodontiformes</taxon>
        <taxon>Tetradontoidea</taxon>
        <taxon>Tetraodontidae</taxon>
        <taxon>Takifugu</taxon>
    </lineage>
</organism>
<comment type="caution">
    <text evidence="1">The sequence shown here is derived from an EMBL/GenBank/DDBJ whole genome shotgun (WGS) entry which is preliminary data.</text>
</comment>
<accession>A0A5C6P022</accession>
<evidence type="ECO:0000313" key="2">
    <source>
        <dbReference type="Proteomes" id="UP000324091"/>
    </source>
</evidence>
<name>A0A5C6P022_9TELE</name>
<dbReference type="Proteomes" id="UP000324091">
    <property type="component" value="Chromosome 15"/>
</dbReference>
<reference evidence="1 2" key="1">
    <citation type="submission" date="2019-04" db="EMBL/GenBank/DDBJ databases">
        <title>Chromosome genome assembly for Takifugu flavidus.</title>
        <authorList>
            <person name="Xiao S."/>
        </authorList>
    </citation>
    <scope>NUCLEOTIDE SEQUENCE [LARGE SCALE GENOMIC DNA]</scope>
    <source>
        <strain evidence="1">HTHZ2018</strain>
        <tissue evidence="1">Muscle</tissue>
    </source>
</reference>
<proteinExistence type="predicted"/>
<evidence type="ECO:0000313" key="1">
    <source>
        <dbReference type="EMBL" id="TWW72635.1"/>
    </source>
</evidence>
<keyword evidence="2" id="KW-1185">Reference proteome</keyword>
<sequence>MSGNCQVHLGDLGSRALDRSKSGMMKFGADRPLTPPPLCNHWRSVSGDPSLPNRRDCSVMAIRQAPRLTVAGVALNPQAEAAWHVENFP</sequence>
<gene>
    <name evidence="1" type="ORF">D4764_15G0000290</name>
</gene>
<dbReference type="AlphaFoldDB" id="A0A5C6P022"/>
<dbReference type="EMBL" id="RHFK02000007">
    <property type="protein sequence ID" value="TWW72635.1"/>
    <property type="molecule type" value="Genomic_DNA"/>
</dbReference>